<dbReference type="AlphaFoldDB" id="E5BAS1"/>
<evidence type="ECO:0000256" key="1">
    <source>
        <dbReference type="SAM" id="MobiDB-lite"/>
    </source>
</evidence>
<evidence type="ECO:0000313" key="2">
    <source>
        <dbReference type="EMBL" id="CBX82578.1"/>
    </source>
</evidence>
<feature type="region of interest" description="Disordered" evidence="1">
    <location>
        <begin position="33"/>
        <end position="71"/>
    </location>
</feature>
<protein>
    <submittedName>
        <fullName evidence="2">Uncharacterized protein</fullName>
    </submittedName>
</protein>
<proteinExistence type="predicted"/>
<accession>E5BAS1</accession>
<reference evidence="2" key="1">
    <citation type="journal article" date="2011" name="J. Bacteriol.">
        <title>Genome Sequence of an Erwinia amylovora Strain with Pathogenicity Restricted to Rubus Plants.</title>
        <authorList>
            <person name="Powney R."/>
            <person name="Smits T.H."/>
            <person name="Sawbridge T."/>
            <person name="Frey B."/>
            <person name="Blom J."/>
            <person name="Frey J.E."/>
            <person name="Plummer K.M."/>
            <person name="Beer S.V."/>
            <person name="Luck J."/>
            <person name="Duffy B."/>
            <person name="Rodoni B."/>
        </authorList>
    </citation>
    <scope>NUCLEOTIDE SEQUENCE</scope>
    <source>
        <strain evidence="2">ATCC BAA-2158</strain>
    </source>
</reference>
<sequence>MISSIIKLHHCRAIRLFVMNELLDTLANMFIGWPAGNNKKRRQGKDLKGLPLRKITDLSPKKEQPEGKQAR</sequence>
<organism evidence="2">
    <name type="scientific">Erwinia amylovora ATCC BAA-2158</name>
    <dbReference type="NCBI Taxonomy" id="889211"/>
    <lineage>
        <taxon>Bacteria</taxon>
        <taxon>Pseudomonadati</taxon>
        <taxon>Pseudomonadota</taxon>
        <taxon>Gammaproteobacteria</taxon>
        <taxon>Enterobacterales</taxon>
        <taxon>Erwiniaceae</taxon>
        <taxon>Erwinia</taxon>
    </lineage>
</organism>
<name>E5BAS1_ERWAM</name>
<dbReference type="EMBL" id="FR719198">
    <property type="protein sequence ID" value="CBX82578.1"/>
    <property type="molecule type" value="Genomic_DNA"/>
</dbReference>
<feature type="compositionally biased region" description="Basic and acidic residues" evidence="1">
    <location>
        <begin position="44"/>
        <end position="71"/>
    </location>
</feature>
<gene>
    <name evidence="2" type="ORF">EAIL5_3758</name>
</gene>